<keyword evidence="3" id="KW-1185">Reference proteome</keyword>
<feature type="domain" description="N-acetyltransferase" evidence="1">
    <location>
        <begin position="50"/>
        <end position="133"/>
    </location>
</feature>
<gene>
    <name evidence="2" type="ORF">PQR08_00805</name>
</gene>
<organism evidence="2 3">
    <name type="scientific">Caballeronia jiangsuensis</name>
    <dbReference type="NCBI Taxonomy" id="1458357"/>
    <lineage>
        <taxon>Bacteria</taxon>
        <taxon>Pseudomonadati</taxon>
        <taxon>Pseudomonadota</taxon>
        <taxon>Betaproteobacteria</taxon>
        <taxon>Burkholderiales</taxon>
        <taxon>Burkholderiaceae</taxon>
        <taxon>Caballeronia</taxon>
    </lineage>
</organism>
<dbReference type="EMBL" id="JAQQDB010000001">
    <property type="protein sequence ID" value="MFM0515940.1"/>
    <property type="molecule type" value="Genomic_DNA"/>
</dbReference>
<evidence type="ECO:0000313" key="3">
    <source>
        <dbReference type="Proteomes" id="UP001629462"/>
    </source>
</evidence>
<name>A0ABW9CFU5_9BURK</name>
<dbReference type="SUPFAM" id="SSF55729">
    <property type="entry name" value="Acyl-CoA N-acyltransferases (Nat)"/>
    <property type="match status" value="1"/>
</dbReference>
<reference evidence="2 3" key="1">
    <citation type="journal article" date="2024" name="Chem. Sci.">
        <title>Discovery of megapolipeptins by genome mining of a Burkholderiales bacteria collection.</title>
        <authorList>
            <person name="Paulo B.S."/>
            <person name="Recchia M.J.J."/>
            <person name="Lee S."/>
            <person name="Fergusson C.H."/>
            <person name="Romanowski S.B."/>
            <person name="Hernandez A."/>
            <person name="Krull N."/>
            <person name="Liu D.Y."/>
            <person name="Cavanagh H."/>
            <person name="Bos A."/>
            <person name="Gray C.A."/>
            <person name="Murphy B.T."/>
            <person name="Linington R.G."/>
            <person name="Eustaquio A.S."/>
        </authorList>
    </citation>
    <scope>NUCLEOTIDE SEQUENCE [LARGE SCALE GENOMIC DNA]</scope>
    <source>
        <strain evidence="2 3">RL17-374-BIF-D</strain>
    </source>
</reference>
<dbReference type="Proteomes" id="UP001629462">
    <property type="component" value="Unassembled WGS sequence"/>
</dbReference>
<protein>
    <submittedName>
        <fullName evidence="2">GNAT family N-acetyltransferase</fullName>
    </submittedName>
</protein>
<accession>A0ABW9CFU5</accession>
<dbReference type="InterPro" id="IPR000182">
    <property type="entry name" value="GNAT_dom"/>
</dbReference>
<evidence type="ECO:0000313" key="2">
    <source>
        <dbReference type="EMBL" id="MFM0515940.1"/>
    </source>
</evidence>
<dbReference type="InterPro" id="IPR016181">
    <property type="entry name" value="Acyl_CoA_acyltransferase"/>
</dbReference>
<comment type="caution">
    <text evidence="2">The sequence shown here is derived from an EMBL/GenBank/DDBJ whole genome shotgun (WGS) entry which is preliminary data.</text>
</comment>
<sequence>MTSASLTVLVQREGIWSYDGRVLLDEMAAMQALYLGASAKSRFSQSEISSARGRFLIARTVKGEAIGCGAYRRLDFDVAELVCIYSRMPNAGIGRAVLAGLESNAAKAGYHTLMVEMSRTNQSGKRFFWRTGFEPAISTSADLRLEQRLFLGKNVV</sequence>
<evidence type="ECO:0000259" key="1">
    <source>
        <dbReference type="Pfam" id="PF00583"/>
    </source>
</evidence>
<proteinExistence type="predicted"/>
<dbReference type="Pfam" id="PF00583">
    <property type="entry name" value="Acetyltransf_1"/>
    <property type="match status" value="1"/>
</dbReference>
<dbReference type="RefSeq" id="WP_250486847.1">
    <property type="nucleotide sequence ID" value="NZ_JAQQDB010000001.1"/>
</dbReference>
<dbReference type="Gene3D" id="3.40.630.30">
    <property type="match status" value="1"/>
</dbReference>